<comment type="caution">
    <text evidence="1">The sequence shown here is derived from an EMBL/GenBank/DDBJ whole genome shotgun (WGS) entry which is preliminary data.</text>
</comment>
<dbReference type="Gene3D" id="3.80.10.10">
    <property type="entry name" value="Ribonuclease Inhibitor"/>
    <property type="match status" value="1"/>
</dbReference>
<proteinExistence type="predicted"/>
<protein>
    <submittedName>
        <fullName evidence="1">Uncharacterized protein</fullName>
    </submittedName>
</protein>
<dbReference type="InterPro" id="IPR032675">
    <property type="entry name" value="LRR_dom_sf"/>
</dbReference>
<dbReference type="VEuPathDB" id="VectorBase:LOC119162097"/>
<dbReference type="EMBL" id="JABSTU010000002">
    <property type="protein sequence ID" value="KAH8037254.1"/>
    <property type="molecule type" value="Genomic_DNA"/>
</dbReference>
<evidence type="ECO:0000313" key="1">
    <source>
        <dbReference type="EMBL" id="KAH8037254.1"/>
    </source>
</evidence>
<sequence>MVGQFFAAAPGLKTSKAGEMDTTRSVVTGALLRSGSADPLGDILVYLERARGYVSGSPIDYCMPCTASEDAVFQILASAPLWNEVLCWLDLELRKLPGVGTQLELVHIRNVCHTRPTPDLLRHSTTLVHWLLKTHRCVVSVHIPYIRDIIMKCILDHIELDDLLWKNDSVKVFSINISFLSRVTEEPFCKAILSMKRLEELHWKEPTCTATLSNTISALLVASKTLTVLDFETLHITKAQAQTLLNALRANYTLQSLTLSSSVVTAAPSMFVTFLSDTLALAQLRVAGATERDALTPIFRGMIANGTVSSLDLDQLFLYEHSAILGARMLAHNRVLRSIRLLRYDPLIRFLTYQVRSAEVFKKTASWLDALVKNDTLQYTTLSVNIWADECWEQFFSLLSRNDNLKEVTIVAGESERSRLADIAKKVEEVGCEEKSPL</sequence>
<dbReference type="SUPFAM" id="SSF52047">
    <property type="entry name" value="RNI-like"/>
    <property type="match status" value="1"/>
</dbReference>
<dbReference type="AlphaFoldDB" id="A0A9J6ESB4"/>
<keyword evidence="2" id="KW-1185">Reference proteome</keyword>
<accession>A0A9J6ESB4</accession>
<name>A0A9J6ESB4_RHIMP</name>
<organism evidence="1 2">
    <name type="scientific">Rhipicephalus microplus</name>
    <name type="common">Cattle tick</name>
    <name type="synonym">Boophilus microplus</name>
    <dbReference type="NCBI Taxonomy" id="6941"/>
    <lineage>
        <taxon>Eukaryota</taxon>
        <taxon>Metazoa</taxon>
        <taxon>Ecdysozoa</taxon>
        <taxon>Arthropoda</taxon>
        <taxon>Chelicerata</taxon>
        <taxon>Arachnida</taxon>
        <taxon>Acari</taxon>
        <taxon>Parasitiformes</taxon>
        <taxon>Ixodida</taxon>
        <taxon>Ixodoidea</taxon>
        <taxon>Ixodidae</taxon>
        <taxon>Rhipicephalinae</taxon>
        <taxon>Rhipicephalus</taxon>
        <taxon>Boophilus</taxon>
    </lineage>
</organism>
<reference evidence="1" key="1">
    <citation type="journal article" date="2020" name="Cell">
        <title>Large-Scale Comparative Analyses of Tick Genomes Elucidate Their Genetic Diversity and Vector Capacities.</title>
        <authorList>
            <consortium name="Tick Genome and Microbiome Consortium (TIGMIC)"/>
            <person name="Jia N."/>
            <person name="Wang J."/>
            <person name="Shi W."/>
            <person name="Du L."/>
            <person name="Sun Y."/>
            <person name="Zhan W."/>
            <person name="Jiang J.F."/>
            <person name="Wang Q."/>
            <person name="Zhang B."/>
            <person name="Ji P."/>
            <person name="Bell-Sakyi L."/>
            <person name="Cui X.M."/>
            <person name="Yuan T.T."/>
            <person name="Jiang B.G."/>
            <person name="Yang W.F."/>
            <person name="Lam T.T."/>
            <person name="Chang Q.C."/>
            <person name="Ding S.J."/>
            <person name="Wang X.J."/>
            <person name="Zhu J.G."/>
            <person name="Ruan X.D."/>
            <person name="Zhao L."/>
            <person name="Wei J.T."/>
            <person name="Ye R.Z."/>
            <person name="Que T.C."/>
            <person name="Du C.H."/>
            <person name="Zhou Y.H."/>
            <person name="Cheng J.X."/>
            <person name="Dai P.F."/>
            <person name="Guo W.B."/>
            <person name="Han X.H."/>
            <person name="Huang E.J."/>
            <person name="Li L.F."/>
            <person name="Wei W."/>
            <person name="Gao Y.C."/>
            <person name="Liu J.Z."/>
            <person name="Shao H.Z."/>
            <person name="Wang X."/>
            <person name="Wang C.C."/>
            <person name="Yang T.C."/>
            <person name="Huo Q.B."/>
            <person name="Li W."/>
            <person name="Chen H.Y."/>
            <person name="Chen S.E."/>
            <person name="Zhou L.G."/>
            <person name="Ni X.B."/>
            <person name="Tian J.H."/>
            <person name="Sheng Y."/>
            <person name="Liu T."/>
            <person name="Pan Y.S."/>
            <person name="Xia L.Y."/>
            <person name="Li J."/>
            <person name="Zhao F."/>
            <person name="Cao W.C."/>
        </authorList>
    </citation>
    <scope>NUCLEOTIDE SEQUENCE</scope>
    <source>
        <strain evidence="1">Rmic-2018</strain>
    </source>
</reference>
<evidence type="ECO:0000313" key="2">
    <source>
        <dbReference type="Proteomes" id="UP000821866"/>
    </source>
</evidence>
<gene>
    <name evidence="1" type="ORF">HPB51_009697</name>
</gene>
<reference evidence="1" key="2">
    <citation type="submission" date="2021-09" db="EMBL/GenBank/DDBJ databases">
        <authorList>
            <person name="Jia N."/>
            <person name="Wang J."/>
            <person name="Shi W."/>
            <person name="Du L."/>
            <person name="Sun Y."/>
            <person name="Zhan W."/>
            <person name="Jiang J."/>
            <person name="Wang Q."/>
            <person name="Zhang B."/>
            <person name="Ji P."/>
            <person name="Sakyi L.B."/>
            <person name="Cui X."/>
            <person name="Yuan T."/>
            <person name="Jiang B."/>
            <person name="Yang W."/>
            <person name="Lam T.T.-Y."/>
            <person name="Chang Q."/>
            <person name="Ding S."/>
            <person name="Wang X."/>
            <person name="Zhu J."/>
            <person name="Ruan X."/>
            <person name="Zhao L."/>
            <person name="Wei J."/>
            <person name="Que T."/>
            <person name="Du C."/>
            <person name="Cheng J."/>
            <person name="Dai P."/>
            <person name="Han X."/>
            <person name="Huang E."/>
            <person name="Gao Y."/>
            <person name="Liu J."/>
            <person name="Shao H."/>
            <person name="Ye R."/>
            <person name="Li L."/>
            <person name="Wei W."/>
            <person name="Wang X."/>
            <person name="Wang C."/>
            <person name="Huo Q."/>
            <person name="Li W."/>
            <person name="Guo W."/>
            <person name="Chen H."/>
            <person name="Chen S."/>
            <person name="Zhou L."/>
            <person name="Zhou L."/>
            <person name="Ni X."/>
            <person name="Tian J."/>
            <person name="Zhou Y."/>
            <person name="Sheng Y."/>
            <person name="Liu T."/>
            <person name="Pan Y."/>
            <person name="Xia L."/>
            <person name="Li J."/>
            <person name="Zhao F."/>
            <person name="Cao W."/>
        </authorList>
    </citation>
    <scope>NUCLEOTIDE SEQUENCE</scope>
    <source>
        <strain evidence="1">Rmic-2018</strain>
        <tissue evidence="1">Larvae</tissue>
    </source>
</reference>
<dbReference type="Proteomes" id="UP000821866">
    <property type="component" value="Chromosome 10"/>
</dbReference>